<dbReference type="EMBL" id="VTPC01002022">
    <property type="protein sequence ID" value="KAF2900736.1"/>
    <property type="molecule type" value="Genomic_DNA"/>
</dbReference>
<dbReference type="OrthoDB" id="6146839at2759"/>
<proteinExistence type="predicted"/>
<dbReference type="InterPro" id="IPR029526">
    <property type="entry name" value="PGBD"/>
</dbReference>
<evidence type="ECO:0000313" key="3">
    <source>
        <dbReference type="Proteomes" id="UP000801492"/>
    </source>
</evidence>
<dbReference type="Pfam" id="PF13843">
    <property type="entry name" value="DDE_Tnp_1_7"/>
    <property type="match status" value="1"/>
</dbReference>
<feature type="domain" description="PiggyBac transposable element-derived protein" evidence="1">
    <location>
        <begin position="38"/>
        <end position="103"/>
    </location>
</feature>
<comment type="caution">
    <text evidence="2">The sequence shown here is derived from an EMBL/GenBank/DDBJ whole genome shotgun (WGS) entry which is preliminary data.</text>
</comment>
<evidence type="ECO:0000259" key="1">
    <source>
        <dbReference type="Pfam" id="PF13843"/>
    </source>
</evidence>
<gene>
    <name evidence="2" type="ORF">ILUMI_05451</name>
</gene>
<protein>
    <recommendedName>
        <fullName evidence="1">PiggyBac transposable element-derived protein domain-containing protein</fullName>
    </recommendedName>
</protein>
<reference evidence="2" key="1">
    <citation type="submission" date="2019-08" db="EMBL/GenBank/DDBJ databases">
        <title>The genome of the North American firefly Photinus pyralis.</title>
        <authorList>
            <consortium name="Photinus pyralis genome working group"/>
            <person name="Fallon T.R."/>
            <person name="Sander Lower S.E."/>
            <person name="Weng J.-K."/>
        </authorList>
    </citation>
    <scope>NUCLEOTIDE SEQUENCE</scope>
    <source>
        <strain evidence="2">TRF0915ILg1</strain>
        <tissue evidence="2">Whole body</tissue>
    </source>
</reference>
<dbReference type="Proteomes" id="UP000801492">
    <property type="component" value="Unassembled WGS sequence"/>
</dbReference>
<keyword evidence="3" id="KW-1185">Reference proteome</keyword>
<accession>A0A8K0GIN3</accession>
<sequence length="171" mass="19259">MHFIFLSFQNKKVAYILIFDKGGTKRTKGPVRVETDYIIYAGSDTNIDEEEDLGVLGSVVTPLMKPYLGKRHRLFADNWYTTPLLANHFHGKRTSLCGPVKANLLNSFAIYKVKTGSHMTLADFQLELIRQLLQIYVKEEKPKIGRSSTKDLPTRLAALHFPKKIPGVPGG</sequence>
<dbReference type="AlphaFoldDB" id="A0A8K0GIN3"/>
<evidence type="ECO:0000313" key="2">
    <source>
        <dbReference type="EMBL" id="KAF2900736.1"/>
    </source>
</evidence>
<name>A0A8K0GIN3_IGNLU</name>
<organism evidence="2 3">
    <name type="scientific">Ignelater luminosus</name>
    <name type="common">Cucubano</name>
    <name type="synonym">Pyrophorus luminosus</name>
    <dbReference type="NCBI Taxonomy" id="2038154"/>
    <lineage>
        <taxon>Eukaryota</taxon>
        <taxon>Metazoa</taxon>
        <taxon>Ecdysozoa</taxon>
        <taxon>Arthropoda</taxon>
        <taxon>Hexapoda</taxon>
        <taxon>Insecta</taxon>
        <taxon>Pterygota</taxon>
        <taxon>Neoptera</taxon>
        <taxon>Endopterygota</taxon>
        <taxon>Coleoptera</taxon>
        <taxon>Polyphaga</taxon>
        <taxon>Elateriformia</taxon>
        <taxon>Elateroidea</taxon>
        <taxon>Elateridae</taxon>
        <taxon>Agrypninae</taxon>
        <taxon>Pyrophorini</taxon>
        <taxon>Ignelater</taxon>
    </lineage>
</organism>